<evidence type="ECO:0000313" key="2">
    <source>
        <dbReference type="EMBL" id="TRM63068.1"/>
    </source>
</evidence>
<dbReference type="EMBL" id="VDMD01000010">
    <property type="protein sequence ID" value="TRM63068.1"/>
    <property type="molecule type" value="Genomic_DNA"/>
</dbReference>
<sequence length="153" mass="17208">MYTMQLATPYVVRPVHNDLLEHTSAIFPRQNPLPQPIEGSTFAATRQRQHALHWRLLAGTTLPALALHKRLERAEVAAGHEDANAGSQLDGVGDEDHRSAQGESWGRAGDGRRRRRWHRQSSPGGWQVCINKQISERLGRGEAHADEELRLPY</sequence>
<keyword evidence="3" id="KW-1185">Reference proteome</keyword>
<gene>
    <name evidence="2" type="ORF">BD626DRAFT_495386</name>
</gene>
<reference evidence="2 3" key="1">
    <citation type="journal article" date="2019" name="New Phytol.">
        <title>Comparative genomics reveals unique wood-decay strategies and fruiting body development in the Schizophyllaceae.</title>
        <authorList>
            <person name="Almasi E."/>
            <person name="Sahu N."/>
            <person name="Krizsan K."/>
            <person name="Balint B."/>
            <person name="Kovacs G.M."/>
            <person name="Kiss B."/>
            <person name="Cseklye J."/>
            <person name="Drula E."/>
            <person name="Henrissat B."/>
            <person name="Nagy I."/>
            <person name="Chovatia M."/>
            <person name="Adam C."/>
            <person name="LaButti K."/>
            <person name="Lipzen A."/>
            <person name="Riley R."/>
            <person name="Grigoriev I.V."/>
            <person name="Nagy L.G."/>
        </authorList>
    </citation>
    <scope>NUCLEOTIDE SEQUENCE [LARGE SCALE GENOMIC DNA]</scope>
    <source>
        <strain evidence="2 3">NL-1724</strain>
    </source>
</reference>
<feature type="region of interest" description="Disordered" evidence="1">
    <location>
        <begin position="78"/>
        <end position="123"/>
    </location>
</feature>
<comment type="caution">
    <text evidence="2">The sequence shown here is derived from an EMBL/GenBank/DDBJ whole genome shotgun (WGS) entry which is preliminary data.</text>
</comment>
<dbReference type="Proteomes" id="UP000320762">
    <property type="component" value="Unassembled WGS sequence"/>
</dbReference>
<evidence type="ECO:0000313" key="3">
    <source>
        <dbReference type="Proteomes" id="UP000320762"/>
    </source>
</evidence>
<accession>A0A550CE41</accession>
<organism evidence="2 3">
    <name type="scientific">Schizophyllum amplum</name>
    <dbReference type="NCBI Taxonomy" id="97359"/>
    <lineage>
        <taxon>Eukaryota</taxon>
        <taxon>Fungi</taxon>
        <taxon>Dikarya</taxon>
        <taxon>Basidiomycota</taxon>
        <taxon>Agaricomycotina</taxon>
        <taxon>Agaricomycetes</taxon>
        <taxon>Agaricomycetidae</taxon>
        <taxon>Agaricales</taxon>
        <taxon>Schizophyllaceae</taxon>
        <taxon>Schizophyllum</taxon>
    </lineage>
</organism>
<dbReference type="AlphaFoldDB" id="A0A550CE41"/>
<protein>
    <submittedName>
        <fullName evidence="2">Uncharacterized protein</fullName>
    </submittedName>
</protein>
<name>A0A550CE41_9AGAR</name>
<feature type="non-terminal residue" evidence="2">
    <location>
        <position position="153"/>
    </location>
</feature>
<proteinExistence type="predicted"/>
<evidence type="ECO:0000256" key="1">
    <source>
        <dbReference type="SAM" id="MobiDB-lite"/>
    </source>
</evidence>